<dbReference type="Proteomes" id="UP000004535">
    <property type="component" value="Unassembled WGS sequence"/>
</dbReference>
<evidence type="ECO:0000313" key="2">
    <source>
        <dbReference type="Proteomes" id="UP000004535"/>
    </source>
</evidence>
<reference evidence="1 2" key="1">
    <citation type="journal article" date="2012" name="J. Bacteriol.">
        <title>Draft Genome Sequence Determination for Cystic Fibrosis and Chronic Granulomatous Disease Burkholderia multivorans Isolates.</title>
        <authorList>
            <person name="Varga J.J."/>
            <person name="Losada L."/>
            <person name="Zelazny A.M."/>
            <person name="Brinkac L."/>
            <person name="Harkins D."/>
            <person name="Radune D."/>
            <person name="Hostetler J."/>
            <person name="Sampaio E.P."/>
            <person name="Ronning C.M."/>
            <person name="Nierman W.C."/>
            <person name="Greenberg D.E."/>
            <person name="Holland S.M."/>
            <person name="Goldberg J.B."/>
        </authorList>
    </citation>
    <scope>NUCLEOTIDE SEQUENCE [LARGE SCALE GENOMIC DNA]</scope>
    <source>
        <strain evidence="1 2">CGD2</strain>
    </source>
</reference>
<protein>
    <submittedName>
        <fullName evidence="1">Uncharacterized protein</fullName>
    </submittedName>
</protein>
<organism evidence="1 2">
    <name type="scientific">Burkholderia multivorans CGD2</name>
    <dbReference type="NCBI Taxonomy" id="513052"/>
    <lineage>
        <taxon>Bacteria</taxon>
        <taxon>Pseudomonadati</taxon>
        <taxon>Pseudomonadota</taxon>
        <taxon>Betaproteobacteria</taxon>
        <taxon>Burkholderiales</taxon>
        <taxon>Burkholderiaceae</taxon>
        <taxon>Burkholderia</taxon>
        <taxon>Burkholderia cepacia complex</taxon>
    </lineage>
</organism>
<sequence>MHEHAFVPKHGTAKLVSCFRAQARMRKPTNPYKHKNAEAAL</sequence>
<dbReference type="AlphaFoldDB" id="B9BUG8"/>
<dbReference type="EMBL" id="ACFC01000009">
    <property type="protein sequence ID" value="EEE05465.1"/>
    <property type="molecule type" value="Genomic_DNA"/>
</dbReference>
<name>B9BUG8_9BURK</name>
<comment type="caution">
    <text evidence="1">The sequence shown here is derived from an EMBL/GenBank/DDBJ whole genome shotgun (WGS) entry which is preliminary data.</text>
</comment>
<proteinExistence type="predicted"/>
<evidence type="ECO:0000313" key="1">
    <source>
        <dbReference type="EMBL" id="EEE05465.1"/>
    </source>
</evidence>
<accession>B9BUG8</accession>
<gene>
    <name evidence="1" type="ORF">BURMUCGD2_3708</name>
</gene>